<evidence type="ECO:0000256" key="4">
    <source>
        <dbReference type="ARBA" id="ARBA00022692"/>
    </source>
</evidence>
<feature type="transmembrane region" description="Helical" evidence="14">
    <location>
        <begin position="1078"/>
        <end position="1100"/>
    </location>
</feature>
<dbReference type="PANTHER" id="PTHR26451:SF848">
    <property type="entry name" value="ODORANT RECEPTOR-RELATED"/>
    <property type="match status" value="1"/>
</dbReference>
<feature type="transmembrane region" description="Helical" evidence="14">
    <location>
        <begin position="32"/>
        <end position="56"/>
    </location>
</feature>
<feature type="transmembrane region" description="Helical" evidence="14">
    <location>
        <begin position="1439"/>
        <end position="1465"/>
    </location>
</feature>
<dbReference type="PROSITE" id="PS00237">
    <property type="entry name" value="G_PROTEIN_RECEP_F1_1"/>
    <property type="match status" value="1"/>
</dbReference>
<feature type="transmembrane region" description="Helical" evidence="14">
    <location>
        <begin position="561"/>
        <end position="580"/>
    </location>
</feature>
<dbReference type="PANTHER" id="PTHR26451">
    <property type="entry name" value="G_PROTEIN_RECEP_F1_2 DOMAIN-CONTAINING PROTEIN"/>
    <property type="match status" value="1"/>
</dbReference>
<feature type="transmembrane region" description="Helical" evidence="14">
    <location>
        <begin position="458"/>
        <end position="479"/>
    </location>
</feature>
<keyword evidence="11" id="KW-0325">Glycoprotein</keyword>
<dbReference type="Gene3D" id="1.20.1070.10">
    <property type="entry name" value="Rhodopsin 7-helix transmembrane proteins"/>
    <property type="match status" value="7"/>
</dbReference>
<feature type="transmembrane region" description="Helical" evidence="14">
    <location>
        <begin position="1268"/>
        <end position="1292"/>
    </location>
</feature>
<dbReference type="InterPro" id="IPR052921">
    <property type="entry name" value="GPCR1_Superfamily_Member"/>
</dbReference>
<feature type="transmembrane region" description="Helical" evidence="14">
    <location>
        <begin position="1863"/>
        <end position="1882"/>
    </location>
</feature>
<keyword evidence="10 13" id="KW-0675">Receptor</keyword>
<dbReference type="GO" id="GO:0005886">
    <property type="term" value="C:plasma membrane"/>
    <property type="evidence" value="ECO:0007669"/>
    <property type="project" value="UniProtKB-SubCell"/>
</dbReference>
<evidence type="ECO:0000256" key="7">
    <source>
        <dbReference type="ARBA" id="ARBA00023040"/>
    </source>
</evidence>
<dbReference type="InterPro" id="IPR000276">
    <property type="entry name" value="GPCR_Rhodpsn"/>
</dbReference>
<feature type="transmembrane region" description="Helical" evidence="14">
    <location>
        <begin position="1485"/>
        <end position="1503"/>
    </location>
</feature>
<evidence type="ECO:0000256" key="13">
    <source>
        <dbReference type="RuleBase" id="RU000688"/>
    </source>
</evidence>
<accession>A0AA47NUG0</accession>
<keyword evidence="3" id="KW-0716">Sensory transduction</keyword>
<feature type="transmembrane region" description="Helical" evidence="14">
    <location>
        <begin position="691"/>
        <end position="714"/>
    </location>
</feature>
<evidence type="ECO:0000313" key="16">
    <source>
        <dbReference type="EMBL" id="KAK0138996.1"/>
    </source>
</evidence>
<feature type="transmembrane region" description="Helical" evidence="14">
    <location>
        <begin position="1134"/>
        <end position="1160"/>
    </location>
</feature>
<feature type="transmembrane region" description="Helical" evidence="14">
    <location>
        <begin position="774"/>
        <end position="795"/>
    </location>
</feature>
<evidence type="ECO:0000256" key="3">
    <source>
        <dbReference type="ARBA" id="ARBA00022606"/>
    </source>
</evidence>
<dbReference type="PRINTS" id="PR00237">
    <property type="entry name" value="GPCRRHODOPSN"/>
</dbReference>
<dbReference type="InterPro" id="IPR000725">
    <property type="entry name" value="Olfact_rcpt"/>
</dbReference>
<feature type="domain" description="G-protein coupled receptors family 1 profile" evidence="15">
    <location>
        <begin position="356"/>
        <end position="606"/>
    </location>
</feature>
<feature type="transmembrane region" description="Helical" evidence="14">
    <location>
        <begin position="658"/>
        <end position="682"/>
    </location>
</feature>
<feature type="transmembrane region" description="Helical" evidence="14">
    <location>
        <begin position="1815"/>
        <end position="1837"/>
    </location>
</feature>
<keyword evidence="17" id="KW-1185">Reference proteome</keyword>
<evidence type="ECO:0000256" key="9">
    <source>
        <dbReference type="ARBA" id="ARBA00023157"/>
    </source>
</evidence>
<feature type="transmembrane region" description="Helical" evidence="14">
    <location>
        <begin position="1340"/>
        <end position="1363"/>
    </location>
</feature>
<keyword evidence="9" id="KW-1015">Disulfide bond</keyword>
<dbReference type="Pfam" id="PF13853">
    <property type="entry name" value="7tm_4"/>
    <property type="match status" value="6"/>
</dbReference>
<feature type="transmembrane region" description="Helical" evidence="14">
    <location>
        <begin position="872"/>
        <end position="893"/>
    </location>
</feature>
<feature type="transmembrane region" description="Helical" evidence="14">
    <location>
        <begin position="104"/>
        <end position="127"/>
    </location>
</feature>
<proteinExistence type="inferred from homology"/>
<feature type="domain" description="G-protein coupled receptors family 1 profile" evidence="15">
    <location>
        <begin position="46"/>
        <end position="296"/>
    </location>
</feature>
<keyword evidence="7 13" id="KW-0297">G-protein coupled receptor</keyword>
<feature type="transmembrane region" description="Helical" evidence="14">
    <location>
        <begin position="1644"/>
        <end position="1668"/>
    </location>
</feature>
<keyword evidence="6 14" id="KW-1133">Transmembrane helix</keyword>
<keyword evidence="12 13" id="KW-0807">Transducer</keyword>
<dbReference type="GO" id="GO:0005549">
    <property type="term" value="F:odorant binding"/>
    <property type="evidence" value="ECO:0007669"/>
    <property type="project" value="TreeGrafter"/>
</dbReference>
<protein>
    <submittedName>
        <fullName evidence="16">Olfactory receptor 52N5</fullName>
    </submittedName>
</protein>
<dbReference type="Proteomes" id="UP001174136">
    <property type="component" value="Unassembled WGS sequence"/>
</dbReference>
<comment type="subcellular location">
    <subcellularLocation>
        <location evidence="1">Cell membrane</location>
        <topology evidence="1">Multi-pass membrane protein</topology>
    </subcellularLocation>
</comment>
<feature type="transmembrane region" description="Helical" evidence="14">
    <location>
        <begin position="1554"/>
        <end position="1574"/>
    </location>
</feature>
<evidence type="ECO:0000256" key="11">
    <source>
        <dbReference type="ARBA" id="ARBA00023180"/>
    </source>
</evidence>
<evidence type="ECO:0000256" key="1">
    <source>
        <dbReference type="ARBA" id="ARBA00004651"/>
    </source>
</evidence>
<keyword evidence="4 13" id="KW-0812">Transmembrane</keyword>
<comment type="caution">
    <text evidence="16">The sequence shown here is derived from an EMBL/GenBank/DDBJ whole genome shotgun (WGS) entry which is preliminary data.</text>
</comment>
<feature type="transmembrane region" description="Helical" evidence="14">
    <location>
        <begin position="147"/>
        <end position="169"/>
    </location>
</feature>
<feature type="transmembrane region" description="Helical" evidence="14">
    <location>
        <begin position="338"/>
        <end position="366"/>
    </location>
</feature>
<sequence length="1932" mass="218483">MSLVSAMENYTFNSLTLQIEGLKVTAHSVYPVFLFLLISYLFIMLTNVGIVVLVFIERSLHQPMYLLFCNLPINDIIGNSIMLPRLLADILVPPSERIISYYECVVQAFFSHMFGTASYAILMIMAFDRYVAICNPLRYATIMNNKMVMKLIVSAWGLSFALVAVLLGLTIRLNRCRTMITNPYCDNASLFKLSCESVFINNVYGLSFTVVLFTSSIGSTVLTYAKITAVCLTSNNKALNSKALQTCSTHLSVYLILLLCGMMTILMHRFPQYSDYRKLSSIMFHIVPSGLNPIIYGVQSKEIRKLLSNLFTSKKILPLIHYGSHTFLIEGLKVTEHYVYPVFAFLLIFYLFIMIMNVGIVVLVCIERSLHQPMYLLFCNLPINDNIGSSLLVPRLLADILVPPSERFINYCECVVQAFFSHLFGTTSHTILMIMAFDRYIAICNPLRYAIIMSNKMVIKLIASAWGVAIVLVAVLLGLTMRLNTCRTLITNPYCDNASLFKLSCESVFINNAYGLTFTVVLLSSSIGGVILTYVKITAVCLTSNNKALNSKALQTCSTHLSVYLIVILCGMLIILMHRFPQYSDYRKLSSIMFHIVPSGLNPIIYGVQSKELRKLLSKMFTSRKVLPFIKAMENYTYNSLTLQIEGLKVTEHSVYPVFAFLLIFYLFIMIMNVGIVVLVCIERSLHQPMYLLFCNLPINDIIGSSLLVPRLLADILVPPSERFINYYECVVQAFFSHLFGTTSHTILMIMAFDRYIAICNPLCYAIIMNNKMVIKLIASAWGVAIVLVAILLGLTMRLNTCRTLITNPYCDNASLFKLSCESIFVNNAYGLTFTVVLLTSSIGSVALTYVRITAVCLTSNNKALNSKALQTCSTHLSVYLIVILCGMLAILMHRFPQYSDYRKLLSIMFHIVPSCLNPIIYGVQSKELRKLLSNISMGNYTYNSFTLQLEGLKVTEHSMYPVFVFFLVSYIFIMFTNVGIVVLVFIERSLHHPMYLLFCNLPINDIIGNSIMVPRLLADILVPPSERFINYYECVVQAFTTHMFGTTSHTVLMIMAFDRYVAICNPLRYATIMNNKMVIKLIVSAWGVAFVLVAVLLGLTIRLNRCRTMITNPFCDNASLFKLSCESVFINNVYGLSFTVVLFTASIGSVVLTYIRITAVCLTSNNKALNSKALQTCSTHLSVYLIMILCGMLFIILHRFPQYSDYRKLCAILFHIIPGSLNPIIYGIQSKEIRKFLSNLLMENYTYNSFTLQLEGLKVTEHSMYPVFVFFLVSYIFIMFTNVGIMVLVFIERSLHHPMYLLFCNLPINDIIGNSIMVPRLLADILVPPSERFINYYECVVQAFTTHMFGTTSHTVLMIMAFDRYVAICNPLRYATIMNNKMVIKLIVSAWGVAFVLVAVLLGLTIRLNRCRTMITNPFCDNASLFKLSCESVFINNVYGLSFTVVLFTASIGSVVLTYIRITAVCLTSNNKALNSKALKTCSTHLSVYLIMILCGMLIILLHRFPQYSDYRKLCAILFHIIPGSLNPIIYGIQSKEIRKFLSNLHGSGVSGHNVHISVYLIVILCGMLTILMHRFPQYSDYRKMLSIMFHIVPSCLNPIIYGVQSKEIRKLLSKILMGNYTYNSFTLQLEGLKVTEHSMYPVFVFFLVSYIFIMFTNVGIVVLVFIERSLHHPMYLLFCNLPINDIIGNSIMVPRLLADILVPPSERFINYYECVVQAFTTHMFGTTSHTVLMIMAFDRYVAICNPLRYATIMNNKMVIKLIVSAWGVAFVLVAVLLGLTIRLNRCRTMITNPFCDNASLFKLSCESVFINNVYGLSFTVVLFTASIGSVVLTYIRITAVCLTSNNKALNSKALQTCSTHLSVYLIMLLCGMLIILLHRFPQYSDYRKLCAILFHIIPGSLNPIIYGIQSKEIRKFLSNLFQARKVLPSF</sequence>
<feature type="transmembrane region" description="Helical" evidence="14">
    <location>
        <begin position="1035"/>
        <end position="1058"/>
    </location>
</feature>
<comment type="similarity">
    <text evidence="13">Belongs to the G-protein coupled receptor 1 family.</text>
</comment>
<dbReference type="PRINTS" id="PR00245">
    <property type="entry name" value="OLFACTORYR"/>
</dbReference>
<dbReference type="GO" id="GO:0004930">
    <property type="term" value="F:G protein-coupled receptor activity"/>
    <property type="evidence" value="ECO:0007669"/>
    <property type="project" value="UniProtKB-KW"/>
</dbReference>
<evidence type="ECO:0000256" key="12">
    <source>
        <dbReference type="ARBA" id="ARBA00023224"/>
    </source>
</evidence>
<evidence type="ECO:0000256" key="2">
    <source>
        <dbReference type="ARBA" id="ARBA00022475"/>
    </source>
</evidence>
<feature type="transmembrane region" description="Helical" evidence="14">
    <location>
        <begin position="1180"/>
        <end position="1198"/>
    </location>
</feature>
<feature type="transmembrane region" description="Helical" evidence="14">
    <location>
        <begin position="1383"/>
        <end position="1405"/>
    </location>
</feature>
<keyword evidence="5" id="KW-0552">Olfaction</keyword>
<reference evidence="16" key="1">
    <citation type="journal article" date="2023" name="Front. Mar. Sci.">
        <title>A new Merluccius polli reference genome to investigate the effects of global change in West African waters.</title>
        <authorList>
            <person name="Mateo J.L."/>
            <person name="Blanco-Fernandez C."/>
            <person name="Garcia-Vazquez E."/>
            <person name="Machado-Schiaffino G."/>
        </authorList>
    </citation>
    <scope>NUCLEOTIDE SEQUENCE</scope>
    <source>
        <strain evidence="16">C29</strain>
        <tissue evidence="16">Fin</tissue>
    </source>
</reference>
<gene>
    <name evidence="16" type="primary">OR52N5</name>
    <name evidence="16" type="ORF">N1851_024472</name>
</gene>
<evidence type="ECO:0000313" key="17">
    <source>
        <dbReference type="Proteomes" id="UP001174136"/>
    </source>
</evidence>
<feature type="domain" description="G-protein coupled receptors family 1 profile" evidence="15">
    <location>
        <begin position="1282"/>
        <end position="1532"/>
    </location>
</feature>
<organism evidence="16 17">
    <name type="scientific">Merluccius polli</name>
    <name type="common">Benguela hake</name>
    <name type="synonym">Merluccius cadenati</name>
    <dbReference type="NCBI Taxonomy" id="89951"/>
    <lineage>
        <taxon>Eukaryota</taxon>
        <taxon>Metazoa</taxon>
        <taxon>Chordata</taxon>
        <taxon>Craniata</taxon>
        <taxon>Vertebrata</taxon>
        <taxon>Euteleostomi</taxon>
        <taxon>Actinopterygii</taxon>
        <taxon>Neopterygii</taxon>
        <taxon>Teleostei</taxon>
        <taxon>Neoteleostei</taxon>
        <taxon>Acanthomorphata</taxon>
        <taxon>Zeiogadaria</taxon>
        <taxon>Gadariae</taxon>
        <taxon>Gadiformes</taxon>
        <taxon>Gadoidei</taxon>
        <taxon>Merlucciidae</taxon>
        <taxon>Merluccius</taxon>
    </lineage>
</organism>
<evidence type="ECO:0000256" key="8">
    <source>
        <dbReference type="ARBA" id="ARBA00023136"/>
    </source>
</evidence>
<feature type="transmembrane region" description="Helical" evidence="14">
    <location>
        <begin position="734"/>
        <end position="753"/>
    </location>
</feature>
<keyword evidence="2" id="KW-1003">Cell membrane</keyword>
<feature type="transmembrane region" description="Helical" evidence="14">
    <location>
        <begin position="1888"/>
        <end position="1910"/>
    </location>
</feature>
<dbReference type="SUPFAM" id="SSF81321">
    <property type="entry name" value="Family A G protein-coupled receptor-like"/>
    <property type="match status" value="7"/>
</dbReference>
<evidence type="ECO:0000259" key="15">
    <source>
        <dbReference type="PROSITE" id="PS50262"/>
    </source>
</evidence>
<name>A0AA47NUG0_MERPO</name>
<evidence type="ECO:0000256" key="6">
    <source>
        <dbReference type="ARBA" id="ARBA00022989"/>
    </source>
</evidence>
<dbReference type="PROSITE" id="PS50262">
    <property type="entry name" value="G_PROTEIN_RECEP_F1_2"/>
    <property type="match status" value="6"/>
</dbReference>
<feature type="transmembrane region" description="Helical" evidence="14">
    <location>
        <begin position="1210"/>
        <end position="1229"/>
    </location>
</feature>
<feature type="transmembrane region" description="Helical" evidence="14">
    <location>
        <begin position="1760"/>
        <end position="1783"/>
    </location>
</feature>
<keyword evidence="8 14" id="KW-0472">Membrane</keyword>
<dbReference type="InterPro" id="IPR017452">
    <property type="entry name" value="GPCR_Rhodpsn_7TM"/>
</dbReference>
<evidence type="ECO:0000256" key="10">
    <source>
        <dbReference type="ARBA" id="ARBA00023170"/>
    </source>
</evidence>
<feature type="transmembrane region" description="Helical" evidence="14">
    <location>
        <begin position="1515"/>
        <end position="1534"/>
    </location>
</feature>
<feature type="transmembrane region" description="Helical" evidence="14">
    <location>
        <begin position="963"/>
        <end position="987"/>
    </location>
</feature>
<feature type="domain" description="G-protein coupled receptors family 1 profile" evidence="15">
    <location>
        <begin position="672"/>
        <end position="922"/>
    </location>
</feature>
<dbReference type="EMBL" id="JAOPHQ010004556">
    <property type="protein sequence ID" value="KAK0138996.1"/>
    <property type="molecule type" value="Genomic_DNA"/>
</dbReference>
<dbReference type="FunFam" id="1.20.1070.10:FF:000024">
    <property type="entry name" value="Olfactory receptor"/>
    <property type="match status" value="6"/>
</dbReference>
<feature type="domain" description="G-protein coupled receptors family 1 profile" evidence="15">
    <location>
        <begin position="1658"/>
        <end position="1908"/>
    </location>
</feature>
<dbReference type="GO" id="GO:0004984">
    <property type="term" value="F:olfactory receptor activity"/>
    <property type="evidence" value="ECO:0007669"/>
    <property type="project" value="InterPro"/>
</dbReference>
<evidence type="ECO:0000256" key="5">
    <source>
        <dbReference type="ARBA" id="ARBA00022725"/>
    </source>
</evidence>
<feature type="transmembrane region" description="Helical" evidence="14">
    <location>
        <begin position="513"/>
        <end position="535"/>
    </location>
</feature>
<feature type="transmembrane region" description="Helical" evidence="14">
    <location>
        <begin position="251"/>
        <end position="270"/>
    </location>
</feature>
<feature type="transmembrane region" description="Helical" evidence="14">
    <location>
        <begin position="829"/>
        <end position="851"/>
    </location>
</feature>
<feature type="transmembrane region" description="Helical" evidence="14">
    <location>
        <begin position="1586"/>
        <end position="1605"/>
    </location>
</feature>
<feature type="domain" description="G-protein coupled receptors family 1 profile" evidence="15">
    <location>
        <begin position="977"/>
        <end position="1227"/>
    </location>
</feature>
<evidence type="ECO:0000256" key="14">
    <source>
        <dbReference type="SAM" id="Phobius"/>
    </source>
</evidence>